<evidence type="ECO:0000313" key="3">
    <source>
        <dbReference type="Proteomes" id="UP000000657"/>
    </source>
</evidence>
<sequence length="74" mass="7748">MLTMRHLVDSGHFASWINAISDKGPLVVQRAEVRSTMPERPWNNRGVAPSGSHAGDGAGLAPRGCPNGGAARTV</sequence>
<dbReference type="STRING" id="326424.FRAAL4589"/>
<name>Q0RH04_FRAAA</name>
<protein>
    <submittedName>
        <fullName evidence="2">Uncharacterized protein</fullName>
    </submittedName>
</protein>
<reference evidence="2 3" key="1">
    <citation type="journal article" date="2007" name="Genome Res.">
        <title>Genome characteristics of facultatively symbiotic Frankia sp. strains reflect host range and host plant biogeography.</title>
        <authorList>
            <person name="Normand P."/>
            <person name="Lapierre P."/>
            <person name="Tisa L.S."/>
            <person name="Gogarten J.P."/>
            <person name="Alloisio N."/>
            <person name="Bagnarol E."/>
            <person name="Bassi C.A."/>
            <person name="Berry A.M."/>
            <person name="Bickhart D.M."/>
            <person name="Choisne N."/>
            <person name="Couloux A."/>
            <person name="Cournoyer B."/>
            <person name="Cruveiller S."/>
            <person name="Daubin V."/>
            <person name="Demange N."/>
            <person name="Francino M.P."/>
            <person name="Goltsman E."/>
            <person name="Huang Y."/>
            <person name="Kopp O.R."/>
            <person name="Labarre L."/>
            <person name="Lapidus A."/>
            <person name="Lavire C."/>
            <person name="Marechal J."/>
            <person name="Martinez M."/>
            <person name="Mastronunzio J.E."/>
            <person name="Mullin B.C."/>
            <person name="Niemann J."/>
            <person name="Pujic P."/>
            <person name="Rawnsley T."/>
            <person name="Rouy Z."/>
            <person name="Schenowitz C."/>
            <person name="Sellstedt A."/>
            <person name="Tavares F."/>
            <person name="Tomkins J.P."/>
            <person name="Vallenet D."/>
            <person name="Valverde C."/>
            <person name="Wall L.G."/>
            <person name="Wang Y."/>
            <person name="Medigue C."/>
            <person name="Benson D.R."/>
        </authorList>
    </citation>
    <scope>NUCLEOTIDE SEQUENCE [LARGE SCALE GENOMIC DNA]</scope>
    <source>
        <strain evidence="3">DSM 45986 / CECT 9034 / ACN14a</strain>
    </source>
</reference>
<dbReference type="Proteomes" id="UP000000657">
    <property type="component" value="Chromosome"/>
</dbReference>
<organism evidence="2 3">
    <name type="scientific">Frankia alni (strain DSM 45986 / CECT 9034 / ACN14a)</name>
    <dbReference type="NCBI Taxonomy" id="326424"/>
    <lineage>
        <taxon>Bacteria</taxon>
        <taxon>Bacillati</taxon>
        <taxon>Actinomycetota</taxon>
        <taxon>Actinomycetes</taxon>
        <taxon>Frankiales</taxon>
        <taxon>Frankiaceae</taxon>
        <taxon>Frankia</taxon>
    </lineage>
</organism>
<dbReference type="AlphaFoldDB" id="Q0RH04"/>
<dbReference type="KEGG" id="fal:FRAAL4589"/>
<feature type="region of interest" description="Disordered" evidence="1">
    <location>
        <begin position="37"/>
        <end position="74"/>
    </location>
</feature>
<keyword evidence="3" id="KW-1185">Reference proteome</keyword>
<accession>Q0RH04</accession>
<proteinExistence type="predicted"/>
<dbReference type="EMBL" id="CT573213">
    <property type="protein sequence ID" value="CAJ63231.1"/>
    <property type="molecule type" value="Genomic_DNA"/>
</dbReference>
<dbReference type="HOGENOM" id="CLU_2682405_0_0_11"/>
<evidence type="ECO:0000256" key="1">
    <source>
        <dbReference type="SAM" id="MobiDB-lite"/>
    </source>
</evidence>
<gene>
    <name evidence="2" type="ordered locus">FRAAL4589</name>
</gene>
<evidence type="ECO:0000313" key="2">
    <source>
        <dbReference type="EMBL" id="CAJ63231.1"/>
    </source>
</evidence>